<comment type="caution">
    <text evidence="15">The sequence shown here is derived from an EMBL/GenBank/DDBJ whole genome shotgun (WGS) entry which is preliminary data.</text>
</comment>
<dbReference type="SUPFAM" id="SSF55681">
    <property type="entry name" value="Class II aaRS and biotin synthetases"/>
    <property type="match status" value="1"/>
</dbReference>
<dbReference type="SUPFAM" id="SSF52954">
    <property type="entry name" value="Class II aaRS ABD-related"/>
    <property type="match status" value="1"/>
</dbReference>
<name>A0A2C5YJX7_9HYPO</name>
<comment type="catalytic activity">
    <reaction evidence="12">
        <text>tRNA(Thr) + L-threonine + ATP = L-threonyl-tRNA(Thr) + AMP + diphosphate + H(+)</text>
        <dbReference type="Rhea" id="RHEA:24624"/>
        <dbReference type="Rhea" id="RHEA-COMP:9670"/>
        <dbReference type="Rhea" id="RHEA-COMP:9704"/>
        <dbReference type="ChEBI" id="CHEBI:15378"/>
        <dbReference type="ChEBI" id="CHEBI:30616"/>
        <dbReference type="ChEBI" id="CHEBI:33019"/>
        <dbReference type="ChEBI" id="CHEBI:57926"/>
        <dbReference type="ChEBI" id="CHEBI:78442"/>
        <dbReference type="ChEBI" id="CHEBI:78534"/>
        <dbReference type="ChEBI" id="CHEBI:456215"/>
        <dbReference type="EC" id="6.1.1.3"/>
    </reaction>
</comment>
<dbReference type="PANTHER" id="PTHR11451">
    <property type="entry name" value="THREONINE-TRNA LIGASE"/>
    <property type="match status" value="1"/>
</dbReference>
<dbReference type="STRING" id="1399860.A0A2C5YJX7"/>
<keyword evidence="4" id="KW-0436">Ligase</keyword>
<dbReference type="PRINTS" id="PR01047">
    <property type="entry name" value="TRNASYNTHTHR"/>
</dbReference>
<evidence type="ECO:0000256" key="1">
    <source>
        <dbReference type="ARBA" id="ARBA00004305"/>
    </source>
</evidence>
<evidence type="ECO:0000259" key="14">
    <source>
        <dbReference type="PROSITE" id="PS50862"/>
    </source>
</evidence>
<dbReference type="Pfam" id="PF03129">
    <property type="entry name" value="HGTP_anticodon"/>
    <property type="match status" value="1"/>
</dbReference>
<dbReference type="Gene3D" id="3.40.50.800">
    <property type="entry name" value="Anticodon-binding domain"/>
    <property type="match status" value="1"/>
</dbReference>
<keyword evidence="6" id="KW-0067">ATP-binding</keyword>
<dbReference type="NCBIfam" id="TIGR00418">
    <property type="entry name" value="thrS"/>
    <property type="match status" value="1"/>
</dbReference>
<feature type="region of interest" description="Disordered" evidence="13">
    <location>
        <begin position="12"/>
        <end position="32"/>
    </location>
</feature>
<dbReference type="InterPro" id="IPR033728">
    <property type="entry name" value="ThrRS_core"/>
</dbReference>
<dbReference type="GO" id="GO:0004829">
    <property type="term" value="F:threonine-tRNA ligase activity"/>
    <property type="evidence" value="ECO:0007669"/>
    <property type="project" value="UniProtKB-EC"/>
</dbReference>
<organism evidence="15 16">
    <name type="scientific">Ophiocordyceps australis</name>
    <dbReference type="NCBI Taxonomy" id="1399860"/>
    <lineage>
        <taxon>Eukaryota</taxon>
        <taxon>Fungi</taxon>
        <taxon>Dikarya</taxon>
        <taxon>Ascomycota</taxon>
        <taxon>Pezizomycotina</taxon>
        <taxon>Sordariomycetes</taxon>
        <taxon>Hypocreomycetidae</taxon>
        <taxon>Hypocreales</taxon>
        <taxon>Ophiocordycipitaceae</taxon>
        <taxon>Ophiocordyceps</taxon>
    </lineage>
</organism>
<comment type="subcellular location">
    <subcellularLocation>
        <location evidence="1">Mitochondrion matrix</location>
    </subcellularLocation>
</comment>
<evidence type="ECO:0000256" key="8">
    <source>
        <dbReference type="ARBA" id="ARBA00022946"/>
    </source>
</evidence>
<dbReference type="Gene3D" id="3.30.930.10">
    <property type="entry name" value="Bira Bifunctional Protein, Domain 2"/>
    <property type="match status" value="1"/>
</dbReference>
<dbReference type="GO" id="GO:0005524">
    <property type="term" value="F:ATP binding"/>
    <property type="evidence" value="ECO:0007669"/>
    <property type="project" value="UniProtKB-KW"/>
</dbReference>
<evidence type="ECO:0000256" key="2">
    <source>
        <dbReference type="ARBA" id="ARBA00008226"/>
    </source>
</evidence>
<dbReference type="InterPro" id="IPR004154">
    <property type="entry name" value="Anticodon-bd"/>
</dbReference>
<evidence type="ECO:0000313" key="15">
    <source>
        <dbReference type="EMBL" id="PHH67314.1"/>
    </source>
</evidence>
<protein>
    <recommendedName>
        <fullName evidence="3">threonine--tRNA ligase</fullName>
        <ecNumber evidence="3">6.1.1.3</ecNumber>
    </recommendedName>
    <alternativeName>
        <fullName evidence="11">Threonyl-tRNA synthetase</fullName>
    </alternativeName>
</protein>
<reference evidence="15 16" key="1">
    <citation type="submission" date="2017-06" db="EMBL/GenBank/DDBJ databases">
        <title>Ant-infecting Ophiocordyceps genomes reveal a high diversity of potential behavioral manipulation genes and a possible major role for enterotoxins.</title>
        <authorList>
            <person name="De Bekker C."/>
            <person name="Evans H.C."/>
            <person name="Brachmann A."/>
            <person name="Hughes D.P."/>
        </authorList>
    </citation>
    <scope>NUCLEOTIDE SEQUENCE [LARGE SCALE GENOMIC DNA]</scope>
    <source>
        <strain evidence="15 16">Map64</strain>
    </source>
</reference>
<keyword evidence="8" id="KW-0809">Transit peptide</keyword>
<evidence type="ECO:0000256" key="11">
    <source>
        <dbReference type="ARBA" id="ARBA00031900"/>
    </source>
</evidence>
<evidence type="ECO:0000256" key="10">
    <source>
        <dbReference type="ARBA" id="ARBA00023146"/>
    </source>
</evidence>
<keyword evidence="9" id="KW-0496">Mitochondrion</keyword>
<dbReference type="InterPro" id="IPR002314">
    <property type="entry name" value="aa-tRNA-synt_IIb"/>
</dbReference>
<dbReference type="GO" id="GO:0005759">
    <property type="term" value="C:mitochondrial matrix"/>
    <property type="evidence" value="ECO:0007669"/>
    <property type="project" value="UniProtKB-SubCell"/>
</dbReference>
<feature type="domain" description="Aminoacyl-transfer RNA synthetases class-II family profile" evidence="14">
    <location>
        <begin position="70"/>
        <end position="374"/>
    </location>
</feature>
<evidence type="ECO:0000256" key="12">
    <source>
        <dbReference type="ARBA" id="ARBA00049515"/>
    </source>
</evidence>
<gene>
    <name evidence="15" type="ORF">CDD81_76</name>
</gene>
<evidence type="ECO:0000256" key="13">
    <source>
        <dbReference type="SAM" id="MobiDB-lite"/>
    </source>
</evidence>
<evidence type="ECO:0000256" key="9">
    <source>
        <dbReference type="ARBA" id="ARBA00023128"/>
    </source>
</evidence>
<dbReference type="CDD" id="cd00771">
    <property type="entry name" value="ThrRS_core"/>
    <property type="match status" value="1"/>
</dbReference>
<keyword evidence="5" id="KW-0547">Nucleotide-binding</keyword>
<dbReference type="InterPro" id="IPR036621">
    <property type="entry name" value="Anticodon-bd_dom_sf"/>
</dbReference>
<sequence>MGHLGFMARTRALASSPRAQQLAHPKGLHGRPYSMKNEQAAERLSHRELGVKQELFTMSKYSPGSPIFLPAGTIVFNRLVNFLRKQYVGYGFQEVITPSMYKKSLWKTSGHLANFGNDMYSIKNSSSGRDSCCDGEHATNGDEAEEFALKPMNCPGHCLIFKSKFRSYRDLPIRYADFGTLHRNEASGALTGMTRLRGFHQDDGHIFCRPCQVEQEISKTLGFVKTVYSALNLGVSYHLLLSTRPENHWIGAVEEWDRAENSLKRALDESGMEWSTNPGQGAFYGPKIDIVLKDVMDKEHQTATIQLDFQMPKLFELEYHAPAPDVEARGEETEDAELRAQYGPVQPVMIHRAVLGSVERLMAILMENFQEKWPFWLNAKQVIILTLNTTAPVVDWARESRDVLLGMKPDTQTAHGIEGIVNPTGLQVDLDITSRSLGAKIREARIRGYGEIIVVGNDEVANKQISLRCGEERMSPQEVRERLLAKVDRME</sequence>
<comment type="similarity">
    <text evidence="2">Belongs to the class-II aminoacyl-tRNA synthetase family.</text>
</comment>
<keyword evidence="7" id="KW-0648">Protein biosynthesis</keyword>
<dbReference type="PANTHER" id="PTHR11451:SF50">
    <property type="entry name" value="THREONINE--TRNA LIGASE, MITOCHONDRIAL"/>
    <property type="match status" value="1"/>
</dbReference>
<dbReference type="EMBL" id="NJET01000001">
    <property type="protein sequence ID" value="PHH67314.1"/>
    <property type="molecule type" value="Genomic_DNA"/>
</dbReference>
<dbReference type="AlphaFoldDB" id="A0A2C5YJX7"/>
<evidence type="ECO:0000256" key="3">
    <source>
        <dbReference type="ARBA" id="ARBA00013163"/>
    </source>
</evidence>
<dbReference type="PROSITE" id="PS50862">
    <property type="entry name" value="AA_TRNA_LIGASE_II"/>
    <property type="match status" value="1"/>
</dbReference>
<dbReference type="GO" id="GO:0006435">
    <property type="term" value="P:threonyl-tRNA aminoacylation"/>
    <property type="evidence" value="ECO:0007669"/>
    <property type="project" value="InterPro"/>
</dbReference>
<dbReference type="InterPro" id="IPR006195">
    <property type="entry name" value="aa-tRNA-synth_II"/>
</dbReference>
<evidence type="ECO:0000256" key="5">
    <source>
        <dbReference type="ARBA" id="ARBA00022741"/>
    </source>
</evidence>
<dbReference type="InterPro" id="IPR002320">
    <property type="entry name" value="Thr-tRNA-ligase_IIa"/>
</dbReference>
<keyword evidence="10" id="KW-0030">Aminoacyl-tRNA synthetase</keyword>
<accession>A0A2C5YJX7</accession>
<keyword evidence="16" id="KW-1185">Reference proteome</keyword>
<dbReference type="OrthoDB" id="5423599at2759"/>
<dbReference type="FunFam" id="3.30.930.10:FF:000039">
    <property type="entry name" value="Threonyl-tRNA synthetase, mitochondrial"/>
    <property type="match status" value="1"/>
</dbReference>
<evidence type="ECO:0000256" key="7">
    <source>
        <dbReference type="ARBA" id="ARBA00022917"/>
    </source>
</evidence>
<evidence type="ECO:0000256" key="4">
    <source>
        <dbReference type="ARBA" id="ARBA00022598"/>
    </source>
</evidence>
<evidence type="ECO:0000313" key="16">
    <source>
        <dbReference type="Proteomes" id="UP000226192"/>
    </source>
</evidence>
<dbReference type="EC" id="6.1.1.3" evidence="3"/>
<proteinExistence type="inferred from homology"/>
<dbReference type="Pfam" id="PF00587">
    <property type="entry name" value="tRNA-synt_2b"/>
    <property type="match status" value="1"/>
</dbReference>
<dbReference type="Proteomes" id="UP000226192">
    <property type="component" value="Unassembled WGS sequence"/>
</dbReference>
<evidence type="ECO:0000256" key="6">
    <source>
        <dbReference type="ARBA" id="ARBA00022840"/>
    </source>
</evidence>
<dbReference type="InterPro" id="IPR045864">
    <property type="entry name" value="aa-tRNA-synth_II/BPL/LPL"/>
</dbReference>